<organism evidence="2">
    <name type="scientific">Palpitomonas bilix</name>
    <dbReference type="NCBI Taxonomy" id="652834"/>
    <lineage>
        <taxon>Eukaryota</taxon>
        <taxon>Eukaryota incertae sedis</taxon>
    </lineage>
</organism>
<sequence length="114" mass="12502">MGQSHSNQTASSSGLTLEEKIRRDKMEAEFTPANVSAVAIQDMQERVRRLEDSDEESPHPPSKQVAKSQEMPLASRKPGNSNKLVRSDVSAPVVKEEGVPLDTDVKVLEGTAFR</sequence>
<evidence type="ECO:0000256" key="1">
    <source>
        <dbReference type="SAM" id="MobiDB-lite"/>
    </source>
</evidence>
<feature type="region of interest" description="Disordered" evidence="1">
    <location>
        <begin position="46"/>
        <end position="89"/>
    </location>
</feature>
<evidence type="ECO:0000313" key="2">
    <source>
        <dbReference type="EMBL" id="CAE0263252.1"/>
    </source>
</evidence>
<reference evidence="2" key="1">
    <citation type="submission" date="2021-01" db="EMBL/GenBank/DDBJ databases">
        <authorList>
            <person name="Corre E."/>
            <person name="Pelletier E."/>
            <person name="Niang G."/>
            <person name="Scheremetjew M."/>
            <person name="Finn R."/>
            <person name="Kale V."/>
            <person name="Holt S."/>
            <person name="Cochrane G."/>
            <person name="Meng A."/>
            <person name="Brown T."/>
            <person name="Cohen L."/>
        </authorList>
    </citation>
    <scope>NUCLEOTIDE SEQUENCE</scope>
    <source>
        <strain evidence="2">NIES-2562</strain>
    </source>
</reference>
<dbReference type="EMBL" id="HBIB01039245">
    <property type="protein sequence ID" value="CAE0263252.1"/>
    <property type="molecule type" value="Transcribed_RNA"/>
</dbReference>
<proteinExistence type="predicted"/>
<accession>A0A7S3LT21</accession>
<gene>
    <name evidence="2" type="ORF">PBIL07802_LOCUS25549</name>
</gene>
<dbReference type="AlphaFoldDB" id="A0A7S3LT21"/>
<name>A0A7S3LT21_9EUKA</name>
<protein>
    <submittedName>
        <fullName evidence="2">Uncharacterized protein</fullName>
    </submittedName>
</protein>